<keyword evidence="2" id="KW-0012">Acyltransferase</keyword>
<dbReference type="SUPFAM" id="SSF55729">
    <property type="entry name" value="Acyl-CoA N-acyltransferases (Nat)"/>
    <property type="match status" value="1"/>
</dbReference>
<dbReference type="InterPro" id="IPR016181">
    <property type="entry name" value="Acyl_CoA_acyltransferase"/>
</dbReference>
<dbReference type="GO" id="GO:0016747">
    <property type="term" value="F:acyltransferase activity, transferring groups other than amino-acyl groups"/>
    <property type="evidence" value="ECO:0007669"/>
    <property type="project" value="InterPro"/>
</dbReference>
<dbReference type="OrthoDB" id="7585366at2"/>
<keyword evidence="1 4" id="KW-0808">Transferase</keyword>
<dbReference type="Proteomes" id="UP000315540">
    <property type="component" value="Unassembled WGS sequence"/>
</dbReference>
<dbReference type="Pfam" id="PF13508">
    <property type="entry name" value="Acetyltransf_7"/>
    <property type="match status" value="1"/>
</dbReference>
<name>A0A504J9V3_9FLAO</name>
<dbReference type="EMBL" id="VFWZ01000002">
    <property type="protein sequence ID" value="TPN87657.1"/>
    <property type="molecule type" value="Genomic_DNA"/>
</dbReference>
<sequence length="140" mass="16387">MQSLTLVKAKQTDIDFLFDLRKQTMAVHLENAGIPMNDIAHKARIYYRFNYIYILWSNNQKVGMIKYKEEDTTSEIMQLQVLPKYQGQGIGKQVIQKVIENSKKVTLKVLKQNPAKDLYTRCGFIITGQDDHEFFMEYNS</sequence>
<evidence type="ECO:0000313" key="5">
    <source>
        <dbReference type="Proteomes" id="UP000315540"/>
    </source>
</evidence>
<proteinExistence type="predicted"/>
<feature type="domain" description="N-acetyltransferase" evidence="3">
    <location>
        <begin position="4"/>
        <end position="140"/>
    </location>
</feature>
<dbReference type="AlphaFoldDB" id="A0A504J9V3"/>
<accession>A0A504J9V3</accession>
<dbReference type="PROSITE" id="PS51186">
    <property type="entry name" value="GNAT"/>
    <property type="match status" value="1"/>
</dbReference>
<evidence type="ECO:0000313" key="4">
    <source>
        <dbReference type="EMBL" id="TPN87657.1"/>
    </source>
</evidence>
<organism evidence="4 5">
    <name type="scientific">Aquimarina algicola</name>
    <dbReference type="NCBI Taxonomy" id="2589995"/>
    <lineage>
        <taxon>Bacteria</taxon>
        <taxon>Pseudomonadati</taxon>
        <taxon>Bacteroidota</taxon>
        <taxon>Flavobacteriia</taxon>
        <taxon>Flavobacteriales</taxon>
        <taxon>Flavobacteriaceae</taxon>
        <taxon>Aquimarina</taxon>
    </lineage>
</organism>
<dbReference type="PANTHER" id="PTHR43800">
    <property type="entry name" value="PEPTIDYL-LYSINE N-ACETYLTRANSFERASE YJAB"/>
    <property type="match status" value="1"/>
</dbReference>
<gene>
    <name evidence="4" type="ORF">FHK87_08760</name>
</gene>
<dbReference type="Gene3D" id="3.40.630.30">
    <property type="match status" value="1"/>
</dbReference>
<evidence type="ECO:0000256" key="1">
    <source>
        <dbReference type="ARBA" id="ARBA00022679"/>
    </source>
</evidence>
<keyword evidence="5" id="KW-1185">Reference proteome</keyword>
<reference evidence="4 5" key="1">
    <citation type="submission" date="2019-06" db="EMBL/GenBank/DDBJ databases">
        <authorList>
            <person name="Meng X."/>
        </authorList>
    </citation>
    <scope>NUCLEOTIDE SEQUENCE [LARGE SCALE GENOMIC DNA]</scope>
    <source>
        <strain evidence="4 5">M625</strain>
    </source>
</reference>
<dbReference type="InterPro" id="IPR000182">
    <property type="entry name" value="GNAT_dom"/>
</dbReference>
<dbReference type="CDD" id="cd04301">
    <property type="entry name" value="NAT_SF"/>
    <property type="match status" value="1"/>
</dbReference>
<evidence type="ECO:0000259" key="3">
    <source>
        <dbReference type="PROSITE" id="PS51186"/>
    </source>
</evidence>
<dbReference type="PANTHER" id="PTHR43800:SF1">
    <property type="entry name" value="PEPTIDYL-LYSINE N-ACETYLTRANSFERASE YJAB"/>
    <property type="match status" value="1"/>
</dbReference>
<evidence type="ECO:0000256" key="2">
    <source>
        <dbReference type="ARBA" id="ARBA00023315"/>
    </source>
</evidence>
<dbReference type="RefSeq" id="WP_140592297.1">
    <property type="nucleotide sequence ID" value="NZ_VFWZ01000002.1"/>
</dbReference>
<comment type="caution">
    <text evidence="4">The sequence shown here is derived from an EMBL/GenBank/DDBJ whole genome shotgun (WGS) entry which is preliminary data.</text>
</comment>
<protein>
    <submittedName>
        <fullName evidence="4">GNAT family N-acetyltransferase</fullName>
    </submittedName>
</protein>